<dbReference type="RefSeq" id="WP_319613322.1">
    <property type="nucleotide sequence ID" value="NZ_JAWXYB010000018.1"/>
</dbReference>
<protein>
    <submittedName>
        <fullName evidence="1">Uncharacterized protein</fullName>
    </submittedName>
</protein>
<organism evidence="1 2">
    <name type="scientific">Acidiphilium acidophilum</name>
    <name type="common">Thiobacillus acidophilus</name>
    <dbReference type="NCBI Taxonomy" id="76588"/>
    <lineage>
        <taxon>Bacteria</taxon>
        <taxon>Pseudomonadati</taxon>
        <taxon>Pseudomonadota</taxon>
        <taxon>Alphaproteobacteria</taxon>
        <taxon>Acetobacterales</taxon>
        <taxon>Acidocellaceae</taxon>
        <taxon>Acidiphilium</taxon>
    </lineage>
</organism>
<sequence>MTESTITVPTGASSLTPELNTVYDITSNSTIIFPETLTSFGNDDYNIASGSTNVTFVIPDITNFSSILNQGNPLDPSTGFISNFDGVERPLFLAFNSGGLR</sequence>
<comment type="caution">
    <text evidence="1">The sequence shown here is derived from an EMBL/GenBank/DDBJ whole genome shotgun (WGS) entry which is preliminary data.</text>
</comment>
<accession>A0AAW9DMZ8</accession>
<dbReference type="AlphaFoldDB" id="A0AAW9DMZ8"/>
<evidence type="ECO:0000313" key="1">
    <source>
        <dbReference type="EMBL" id="MDX5930370.1"/>
    </source>
</evidence>
<proteinExistence type="predicted"/>
<dbReference type="EMBL" id="JAWXYB010000018">
    <property type="protein sequence ID" value="MDX5930370.1"/>
    <property type="molecule type" value="Genomic_DNA"/>
</dbReference>
<gene>
    <name evidence="1" type="ORF">SIL87_06295</name>
</gene>
<keyword evidence="2" id="KW-1185">Reference proteome</keyword>
<reference evidence="1 2" key="1">
    <citation type="submission" date="2023-11" db="EMBL/GenBank/DDBJ databases">
        <title>MicrobeMod: A computational toolkit for identifying prokaryotic methylation and restriction-modification with nanopore sequencing.</title>
        <authorList>
            <person name="Crits-Christoph A."/>
            <person name="Kang S.C."/>
            <person name="Lee H."/>
            <person name="Ostrov N."/>
        </authorList>
    </citation>
    <scope>NUCLEOTIDE SEQUENCE [LARGE SCALE GENOMIC DNA]</scope>
    <source>
        <strain evidence="1 2">DSMZ 700</strain>
    </source>
</reference>
<dbReference type="Proteomes" id="UP001279553">
    <property type="component" value="Unassembled WGS sequence"/>
</dbReference>
<evidence type="ECO:0000313" key="2">
    <source>
        <dbReference type="Proteomes" id="UP001279553"/>
    </source>
</evidence>
<name>A0AAW9DMZ8_ACIAO</name>